<dbReference type="FunFam" id="3.40.50.150:FF:000017">
    <property type="entry name" value="probable 18S rRNA (Guanine-N(7))-methyltransferase"/>
    <property type="match status" value="1"/>
</dbReference>
<evidence type="ECO:0000256" key="10">
    <source>
        <dbReference type="ARBA" id="ARBA00059355"/>
    </source>
</evidence>
<evidence type="ECO:0000256" key="3">
    <source>
        <dbReference type="ARBA" id="ARBA00005547"/>
    </source>
</evidence>
<comment type="catalytic activity">
    <reaction evidence="9">
        <text>a guanosine in 18S rRNA + S-adenosyl-L-methionine = an N(7)-methylguanosine in 18S rRNA + S-adenosyl-L-homocysteine</text>
        <dbReference type="Rhea" id="RHEA:54584"/>
        <dbReference type="Rhea" id="RHEA-COMP:13937"/>
        <dbReference type="Rhea" id="RHEA-COMP:13938"/>
        <dbReference type="ChEBI" id="CHEBI:57856"/>
        <dbReference type="ChEBI" id="CHEBI:59789"/>
        <dbReference type="ChEBI" id="CHEBI:74269"/>
        <dbReference type="ChEBI" id="CHEBI:74480"/>
    </reaction>
</comment>
<feature type="compositionally biased region" description="Basic and acidic residues" evidence="15">
    <location>
        <begin position="245"/>
        <end position="254"/>
    </location>
</feature>
<dbReference type="SUPFAM" id="SSF53335">
    <property type="entry name" value="S-adenosyl-L-methionine-dependent methyltransferases"/>
    <property type="match status" value="1"/>
</dbReference>
<reference evidence="18" key="1">
    <citation type="submission" date="2018-08" db="EMBL/GenBank/DDBJ databases">
        <authorList>
            <person name="Cornetti L."/>
        </authorList>
    </citation>
    <scope>NUCLEOTIDE SEQUENCE</scope>
    <source>
        <strain evidence="18">CH-H</strain>
    </source>
</reference>
<evidence type="ECO:0000256" key="4">
    <source>
        <dbReference type="ARBA" id="ARBA00022490"/>
    </source>
</evidence>
<keyword evidence="8" id="KW-0539">Nucleus</keyword>
<feature type="region of interest" description="Disordered" evidence="15">
    <location>
        <begin position="229"/>
        <end position="280"/>
    </location>
</feature>
<evidence type="ECO:0000256" key="8">
    <source>
        <dbReference type="ARBA" id="ARBA00023242"/>
    </source>
</evidence>
<dbReference type="GO" id="GO:0016435">
    <property type="term" value="F:rRNA (guanine) methyltransferase activity"/>
    <property type="evidence" value="ECO:0007669"/>
    <property type="project" value="InterPro"/>
</dbReference>
<evidence type="ECO:0000256" key="13">
    <source>
        <dbReference type="ARBA" id="ARBA00075516"/>
    </source>
</evidence>
<keyword evidence="7" id="KW-0949">S-adenosyl-L-methionine</keyword>
<comment type="similarity">
    <text evidence="3">Belongs to the class I-like SAM-binding methyltransferase superfamily. BUD23/WBSCR22 family.</text>
</comment>
<proteinExistence type="evidence at transcript level"/>
<dbReference type="Pfam" id="PF08241">
    <property type="entry name" value="Methyltransf_11"/>
    <property type="match status" value="1"/>
</dbReference>
<evidence type="ECO:0000256" key="1">
    <source>
        <dbReference type="ARBA" id="ARBA00004123"/>
    </source>
</evidence>
<feature type="compositionally biased region" description="Basic residues" evidence="15">
    <location>
        <begin position="271"/>
        <end position="280"/>
    </location>
</feature>
<keyword evidence="5" id="KW-0489">Methyltransferase</keyword>
<evidence type="ECO:0000313" key="18">
    <source>
        <dbReference type="EMBL" id="SVE83841.1"/>
    </source>
</evidence>
<accession>A0A4Y7MR29</accession>
<dbReference type="OrthoDB" id="2877at2759"/>
<sequence>MSGRPEHQAPPEIFYGEDEARKYSRNTRMMEIQLTMSERAVELLCLPENQPCHLIDLGCGSGLSGETLTEQGHIWTGVDISSAMLGVAKEREVEGDLLLGDLGQGLPFRAGAFDGAISISALQWLCNADQRSHNPAKRLYIFFSSLYSCLSRGSRAIFQFYPENSSQVELITSQAMKAGFTGGLVVDYPNSTKAKKFFLCLMTGGQQPLPAALGVDSREDAPNHVAFSQKRDRVKQLRSGKAPKKSRDWILEKKERRRRQGKETRDDSKFTGRKRPSHVW</sequence>
<dbReference type="PANTHER" id="PTHR12734">
    <property type="entry name" value="METHYLTRANSFERASE-RELATED"/>
    <property type="match status" value="1"/>
</dbReference>
<comment type="function">
    <text evidence="10">S-adenosyl-L-methionine-dependent methyltransferase that specifically methylates the N(7) position of a guanine in 18S rRNA. Requires the methyltransferase adapter protein TRM112 for full rRNA methyltransferase activity. Involved in the pre-rRNA processing steps leading to small-subunit rRNA production independently of its RNA-modifying catalytic activity. Important for biogenesis end export of the 40S ribosomal subunit independent on its methyltransferase activity. Locus-specific steroid receptor coactivator. Potentiates transactivation by glucocorticoid (NR3C1), mineralocorticoid (NR3C2), androgen (AR) and progesterone (PGR) receptors. Required for the maintenance of open chromatin at the TSC22D3/GILZ locus to facilitate NR3C1 loading on the response elements. Required for maintenance of dimethylation on histone H3 'Lys-79' (H3K79me2), although direct histone methyltransferase activity is not observed in vitro.</text>
</comment>
<dbReference type="AlphaFoldDB" id="A0A4Y7MR29"/>
<dbReference type="Pfam" id="PF12589">
    <property type="entry name" value="WBS_methylT"/>
    <property type="match status" value="1"/>
</dbReference>
<gene>
    <name evidence="18" type="primary">EOG090X0BBW</name>
</gene>
<dbReference type="InterPro" id="IPR029063">
    <property type="entry name" value="SAM-dependent_MTases_sf"/>
</dbReference>
<evidence type="ECO:0000259" key="17">
    <source>
        <dbReference type="Pfam" id="PF12589"/>
    </source>
</evidence>
<dbReference type="EMBL" id="LR014222">
    <property type="protein sequence ID" value="SVE83841.1"/>
    <property type="molecule type" value="mRNA"/>
</dbReference>
<evidence type="ECO:0000256" key="14">
    <source>
        <dbReference type="ARBA" id="ARBA00081208"/>
    </source>
</evidence>
<keyword evidence="4" id="KW-0963">Cytoplasm</keyword>
<dbReference type="InterPro" id="IPR039769">
    <property type="entry name" value="Bud23-like"/>
</dbReference>
<keyword evidence="6" id="KW-0808">Transferase</keyword>
<dbReference type="GO" id="GO:0070476">
    <property type="term" value="P:rRNA (guanine-N7)-methylation"/>
    <property type="evidence" value="ECO:0007669"/>
    <property type="project" value="InterPro"/>
</dbReference>
<feature type="domain" description="18S rRNA (guanine(1575)-N(7))-methyltransferase Bud23 C-terminal" evidence="17">
    <location>
        <begin position="201"/>
        <end position="276"/>
    </location>
</feature>
<evidence type="ECO:0000256" key="12">
    <source>
        <dbReference type="ARBA" id="ARBA00074415"/>
    </source>
</evidence>
<dbReference type="PANTHER" id="PTHR12734:SF0">
    <property type="entry name" value="18S RRNA (GUANINE-N(7))-METHYLTRANSFERASE-RELATED"/>
    <property type="match status" value="1"/>
</dbReference>
<feature type="compositionally biased region" description="Basic and acidic residues" evidence="15">
    <location>
        <begin position="261"/>
        <end position="270"/>
    </location>
</feature>
<feature type="domain" description="Methyltransferase type 11" evidence="16">
    <location>
        <begin position="56"/>
        <end position="129"/>
    </location>
</feature>
<evidence type="ECO:0000256" key="7">
    <source>
        <dbReference type="ARBA" id="ARBA00022691"/>
    </source>
</evidence>
<evidence type="ECO:0000256" key="5">
    <source>
        <dbReference type="ARBA" id="ARBA00022603"/>
    </source>
</evidence>
<dbReference type="GO" id="GO:0005737">
    <property type="term" value="C:cytoplasm"/>
    <property type="evidence" value="ECO:0007669"/>
    <property type="project" value="UniProtKB-SubCell"/>
</dbReference>
<dbReference type="InterPro" id="IPR013216">
    <property type="entry name" value="Methyltransf_11"/>
</dbReference>
<dbReference type="GO" id="GO:0005730">
    <property type="term" value="C:nucleolus"/>
    <property type="evidence" value="ECO:0007669"/>
    <property type="project" value="UniProtKB-ARBA"/>
</dbReference>
<evidence type="ECO:0000256" key="11">
    <source>
        <dbReference type="ARBA" id="ARBA00064164"/>
    </source>
</evidence>
<dbReference type="CDD" id="cd02440">
    <property type="entry name" value="AdoMet_MTases"/>
    <property type="match status" value="1"/>
</dbReference>
<comment type="subcellular location">
    <subcellularLocation>
        <location evidence="2">Cytoplasm</location>
    </subcellularLocation>
    <subcellularLocation>
        <location evidence="1">Nucleus</location>
    </subcellularLocation>
</comment>
<protein>
    <recommendedName>
        <fullName evidence="12">18S rRNA (guanine-N(7))-methyltransferase</fullName>
    </recommendedName>
    <alternativeName>
        <fullName evidence="14">Bud site selection protein 23 homolog</fullName>
    </alternativeName>
    <alternativeName>
        <fullName evidence="13">rRNA methyltransferase and ribosome maturation factor</fullName>
    </alternativeName>
</protein>
<organism evidence="18">
    <name type="scientific">Daphnia pulex</name>
    <name type="common">Water flea</name>
    <dbReference type="NCBI Taxonomy" id="6669"/>
    <lineage>
        <taxon>Eukaryota</taxon>
        <taxon>Metazoa</taxon>
        <taxon>Ecdysozoa</taxon>
        <taxon>Arthropoda</taxon>
        <taxon>Crustacea</taxon>
        <taxon>Branchiopoda</taxon>
        <taxon>Diplostraca</taxon>
        <taxon>Cladocera</taxon>
        <taxon>Anomopoda</taxon>
        <taxon>Daphniidae</taxon>
        <taxon>Daphnia</taxon>
    </lineage>
</organism>
<name>A0A4Y7MR29_DAPPU</name>
<evidence type="ECO:0000256" key="9">
    <source>
        <dbReference type="ARBA" id="ARBA00050374"/>
    </source>
</evidence>
<evidence type="ECO:0000259" key="16">
    <source>
        <dbReference type="Pfam" id="PF08241"/>
    </source>
</evidence>
<evidence type="ECO:0000256" key="15">
    <source>
        <dbReference type="SAM" id="MobiDB-lite"/>
    </source>
</evidence>
<dbReference type="Gene3D" id="3.40.50.150">
    <property type="entry name" value="Vaccinia Virus protein VP39"/>
    <property type="match status" value="1"/>
</dbReference>
<evidence type="ECO:0000256" key="6">
    <source>
        <dbReference type="ARBA" id="ARBA00022679"/>
    </source>
</evidence>
<dbReference type="InterPro" id="IPR022238">
    <property type="entry name" value="Bud23_C"/>
</dbReference>
<evidence type="ECO:0000256" key="2">
    <source>
        <dbReference type="ARBA" id="ARBA00004496"/>
    </source>
</evidence>
<comment type="subunit">
    <text evidence="11">Heterodimer with TRMT112; this heterodimerization is necessary for the metabolic stability and activity of the catalytic subunit BUD23. Interacts with GRIP1.</text>
</comment>